<dbReference type="SUPFAM" id="SSF109998">
    <property type="entry name" value="Triger factor/SurA peptide-binding domain-like"/>
    <property type="match status" value="1"/>
</dbReference>
<dbReference type="InterPro" id="IPR052029">
    <property type="entry name" value="PpiD_chaperone"/>
</dbReference>
<organism evidence="17 18">
    <name type="scientific">Tsuneonella suprasediminis</name>
    <dbReference type="NCBI Taxonomy" id="2306996"/>
    <lineage>
        <taxon>Bacteria</taxon>
        <taxon>Pseudomonadati</taxon>
        <taxon>Pseudomonadota</taxon>
        <taxon>Alphaproteobacteria</taxon>
        <taxon>Sphingomonadales</taxon>
        <taxon>Erythrobacteraceae</taxon>
        <taxon>Tsuneonella</taxon>
    </lineage>
</organism>
<keyword evidence="5" id="KW-0812">Transmembrane</keyword>
<keyword evidence="6" id="KW-1133">Transmembrane helix</keyword>
<evidence type="ECO:0000256" key="2">
    <source>
        <dbReference type="ARBA" id="ARBA00018370"/>
    </source>
</evidence>
<evidence type="ECO:0000256" key="15">
    <source>
        <dbReference type="SAM" id="SignalP"/>
    </source>
</evidence>
<evidence type="ECO:0000256" key="4">
    <source>
        <dbReference type="ARBA" id="ARBA00022519"/>
    </source>
</evidence>
<evidence type="ECO:0000256" key="14">
    <source>
        <dbReference type="PROSITE-ProRule" id="PRU00278"/>
    </source>
</evidence>
<sequence>MLQSFRNVFKTKFGVAFTLAFLALIAVAFASGDVASNAAFGGIAGGDNVASVGGEKVGSAEFSQAMTGALDNVRQQNPTESMASLIEQGAMDDVLNQLIDRKALSQFANSIGLRAGDNLVNSEIRRIPAFAGPNGEFDDSLYRQMLAQRKLTDQQVRTDLAQGLLAEQVLVPAAFGAKMPSKIAARYAALIKERRKGSVAILPSDLFAPKGKPTEKQLTAYYEANKKNFIRPERRILRYAVFGDEALGNVEPTDAEIKARYEKNKASMYAGGEQRKLTQLIVPTQQAAEDIRKKVDAGGSLEQSARQAGFEVSHVDAIDSKDLASQASDAVAKAVFSAPRGKVATPARGSLGWYVVRVDEVKTIPSRTLDQVRGEIATALRDEKRAQALSEMSSDIEDRFDNGESLSDVAKTLKADVKSTQPLVADGRVYGETPGDMAPEVIRPVLQTAFEMDEGQPQIAATADHSGYIIFETSQITESAAAPMKEITDDLTLAWRASEGSKAAKAAATRVLDRVKKGQSLQAAISAEKVKLPAVDDLNLTREELARAGQRVPPPLALMFSMAKGTSKKLEGPNNAGWFVVSLKDIEPGKIDAKDPQIAAAQQTLGQMLGREYADSLRAAIRADMKVERNQKAIDAVRKQLTGANNAN</sequence>
<dbReference type="InterPro" id="IPR046357">
    <property type="entry name" value="PPIase_dom_sf"/>
</dbReference>
<keyword evidence="8" id="KW-0143">Chaperone</keyword>
<dbReference type="GO" id="GO:0005886">
    <property type="term" value="C:plasma membrane"/>
    <property type="evidence" value="ECO:0007669"/>
    <property type="project" value="UniProtKB-SubCell"/>
</dbReference>
<dbReference type="Gene3D" id="1.10.4030.10">
    <property type="entry name" value="Porin chaperone SurA, peptide-binding domain"/>
    <property type="match status" value="2"/>
</dbReference>
<evidence type="ECO:0000256" key="10">
    <source>
        <dbReference type="ARBA" id="ARBA00031484"/>
    </source>
</evidence>
<accession>A0A419R0R5</accession>
<dbReference type="Pfam" id="PF13624">
    <property type="entry name" value="SurA_N_3"/>
    <property type="match status" value="1"/>
</dbReference>
<evidence type="ECO:0000256" key="8">
    <source>
        <dbReference type="ARBA" id="ARBA00023186"/>
    </source>
</evidence>
<keyword evidence="14" id="KW-0697">Rotamase</keyword>
<evidence type="ECO:0000256" key="11">
    <source>
        <dbReference type="ARBA" id="ARBA00038408"/>
    </source>
</evidence>
<dbReference type="OrthoDB" id="9768393at2"/>
<keyword evidence="18" id="KW-1185">Reference proteome</keyword>
<feature type="signal peptide" evidence="15">
    <location>
        <begin position="1"/>
        <end position="30"/>
    </location>
</feature>
<keyword evidence="7" id="KW-0472">Membrane</keyword>
<dbReference type="GO" id="GO:0003755">
    <property type="term" value="F:peptidyl-prolyl cis-trans isomerase activity"/>
    <property type="evidence" value="ECO:0007669"/>
    <property type="project" value="UniProtKB-KW"/>
</dbReference>
<evidence type="ECO:0000256" key="9">
    <source>
        <dbReference type="ARBA" id="ARBA00030642"/>
    </source>
</evidence>
<evidence type="ECO:0000256" key="12">
    <source>
        <dbReference type="ARBA" id="ARBA00040743"/>
    </source>
</evidence>
<evidence type="ECO:0000256" key="1">
    <source>
        <dbReference type="ARBA" id="ARBA00004382"/>
    </source>
</evidence>
<keyword evidence="14 17" id="KW-0413">Isomerase</keyword>
<dbReference type="AlphaFoldDB" id="A0A419R0R5"/>
<feature type="domain" description="PpiC" evidence="16">
    <location>
        <begin position="232"/>
        <end position="360"/>
    </location>
</feature>
<feature type="chain" id="PRO_5018998020" description="Parvulin-like PPIase" evidence="15">
    <location>
        <begin position="31"/>
        <end position="648"/>
    </location>
</feature>
<keyword evidence="3" id="KW-1003">Cell membrane</keyword>
<evidence type="ECO:0000256" key="5">
    <source>
        <dbReference type="ARBA" id="ARBA00022692"/>
    </source>
</evidence>
<dbReference type="PANTHER" id="PTHR47529">
    <property type="entry name" value="PEPTIDYL-PROLYL CIS-TRANS ISOMERASE D"/>
    <property type="match status" value="1"/>
</dbReference>
<evidence type="ECO:0000256" key="3">
    <source>
        <dbReference type="ARBA" id="ARBA00022475"/>
    </source>
</evidence>
<proteinExistence type="inferred from homology"/>
<comment type="subcellular location">
    <subcellularLocation>
        <location evidence="1">Cell inner membrane</location>
        <topology evidence="1">Single-pass type II membrane protein</topology>
        <orientation evidence="1">Periplasmic side</orientation>
    </subcellularLocation>
</comment>
<evidence type="ECO:0000313" key="17">
    <source>
        <dbReference type="EMBL" id="RJX67088.1"/>
    </source>
</evidence>
<reference evidence="17 18" key="1">
    <citation type="submission" date="2018-09" db="EMBL/GenBank/DDBJ databases">
        <title>Altererythrobacter sp.Ery1 and Ery12, the genome sequencing of novel strains in genus Alterythrobacter.</title>
        <authorList>
            <person name="Cheng H."/>
            <person name="Wu Y.-H."/>
            <person name="Fang C."/>
            <person name="Xu X.-W."/>
        </authorList>
    </citation>
    <scope>NUCLEOTIDE SEQUENCE [LARGE SCALE GENOMIC DNA]</scope>
    <source>
        <strain evidence="17 18">Ery12</strain>
    </source>
</reference>
<dbReference type="EMBL" id="RAHJ01000019">
    <property type="protein sequence ID" value="RJX67088.1"/>
    <property type="molecule type" value="Genomic_DNA"/>
</dbReference>
<comment type="caution">
    <text evidence="17">The sequence shown here is derived from an EMBL/GenBank/DDBJ whole genome shotgun (WGS) entry which is preliminary data.</text>
</comment>
<evidence type="ECO:0000313" key="18">
    <source>
        <dbReference type="Proteomes" id="UP000284322"/>
    </source>
</evidence>
<dbReference type="InterPro" id="IPR000297">
    <property type="entry name" value="PPIase_PpiC"/>
</dbReference>
<evidence type="ECO:0000259" key="16">
    <source>
        <dbReference type="PROSITE" id="PS50198"/>
    </source>
</evidence>
<comment type="similarity">
    <text evidence="11">Belongs to the PpiD chaperone family.</text>
</comment>
<dbReference type="PROSITE" id="PS50198">
    <property type="entry name" value="PPIC_PPIASE_2"/>
    <property type="match status" value="1"/>
</dbReference>
<dbReference type="InterPro" id="IPR027304">
    <property type="entry name" value="Trigger_fact/SurA_dom_sf"/>
</dbReference>
<dbReference type="SUPFAM" id="SSF54534">
    <property type="entry name" value="FKBP-like"/>
    <property type="match status" value="1"/>
</dbReference>
<dbReference type="Pfam" id="PF13145">
    <property type="entry name" value="Rotamase_2"/>
    <property type="match status" value="1"/>
</dbReference>
<evidence type="ECO:0000256" key="13">
    <source>
        <dbReference type="ARBA" id="ARBA00042775"/>
    </source>
</evidence>
<dbReference type="Proteomes" id="UP000284322">
    <property type="component" value="Unassembled WGS sequence"/>
</dbReference>
<keyword evidence="4" id="KW-0997">Cell inner membrane</keyword>
<evidence type="ECO:0000256" key="6">
    <source>
        <dbReference type="ARBA" id="ARBA00022989"/>
    </source>
</evidence>
<dbReference type="PANTHER" id="PTHR47529:SF1">
    <property type="entry name" value="PERIPLASMIC CHAPERONE PPID"/>
    <property type="match status" value="1"/>
</dbReference>
<dbReference type="Gene3D" id="3.10.50.40">
    <property type="match status" value="1"/>
</dbReference>
<evidence type="ECO:0000256" key="7">
    <source>
        <dbReference type="ARBA" id="ARBA00023136"/>
    </source>
</evidence>
<keyword evidence="15" id="KW-0732">Signal</keyword>
<name>A0A419R0R5_9SPHN</name>
<protein>
    <recommendedName>
        <fullName evidence="2">Parvulin-like PPIase</fullName>
    </recommendedName>
    <alternativeName>
        <fullName evidence="9">Peptidyl-prolyl cis-trans isomerase plp</fullName>
    </alternativeName>
    <alternativeName>
        <fullName evidence="12">Periplasmic chaperone PpiD</fullName>
    </alternativeName>
    <alternativeName>
        <fullName evidence="13">Periplasmic folding chaperone</fullName>
    </alternativeName>
    <alternativeName>
        <fullName evidence="10">Rotamase plp</fullName>
    </alternativeName>
</protein>
<gene>
    <name evidence="17" type="ORF">D6858_11450</name>
</gene>